<reference evidence="3" key="1">
    <citation type="journal article" date="2006" name="PLoS Biol.">
        <title>Macronuclear genome sequence of the ciliate Tetrahymena thermophila, a model eukaryote.</title>
        <authorList>
            <person name="Eisen J.A."/>
            <person name="Coyne R.S."/>
            <person name="Wu M."/>
            <person name="Wu D."/>
            <person name="Thiagarajan M."/>
            <person name="Wortman J.R."/>
            <person name="Badger J.H."/>
            <person name="Ren Q."/>
            <person name="Amedeo P."/>
            <person name="Jones K.M."/>
            <person name="Tallon L.J."/>
            <person name="Delcher A.L."/>
            <person name="Salzberg S.L."/>
            <person name="Silva J.C."/>
            <person name="Haas B.J."/>
            <person name="Majoros W.H."/>
            <person name="Farzad M."/>
            <person name="Carlton J.M."/>
            <person name="Smith R.K. Jr."/>
            <person name="Garg J."/>
            <person name="Pearlman R.E."/>
            <person name="Karrer K.M."/>
            <person name="Sun L."/>
            <person name="Manning G."/>
            <person name="Elde N.C."/>
            <person name="Turkewitz A.P."/>
            <person name="Asai D.J."/>
            <person name="Wilkes D.E."/>
            <person name="Wang Y."/>
            <person name="Cai H."/>
            <person name="Collins K."/>
            <person name="Stewart B.A."/>
            <person name="Lee S.R."/>
            <person name="Wilamowska K."/>
            <person name="Weinberg Z."/>
            <person name="Ruzzo W.L."/>
            <person name="Wloga D."/>
            <person name="Gaertig J."/>
            <person name="Frankel J."/>
            <person name="Tsao C.-C."/>
            <person name="Gorovsky M.A."/>
            <person name="Keeling P.J."/>
            <person name="Waller R.F."/>
            <person name="Patron N.J."/>
            <person name="Cherry J.M."/>
            <person name="Stover N.A."/>
            <person name="Krieger C.J."/>
            <person name="del Toro C."/>
            <person name="Ryder H.F."/>
            <person name="Williamson S.C."/>
            <person name="Barbeau R.A."/>
            <person name="Hamilton E.P."/>
            <person name="Orias E."/>
        </authorList>
    </citation>
    <scope>NUCLEOTIDE SEQUENCE [LARGE SCALE GENOMIC DNA]</scope>
    <source>
        <strain evidence="3">SB210</strain>
    </source>
</reference>
<name>W7X7A8_TETTS</name>
<sequence>MSQYFSNIPRDFPHQRRGKQIPQEIKGSVKRLDQQQNTEGNWDKLIQKTQDFQVCSDPNKQTQYRQRMIDEFKRGQSNIFPEQGTENEVVHFQKRVFPEQIANQNNTGGIINQLTRQDVDQYQPQRQIHNIQQRQSCHDDYVKMCQKKSYYPQSDLNYYSQIKTLPGQAYREGDEQKLLGPVEERNRGIASLQQKSQITNLPGSIYGKVERQPEKVPNPDSYKVRLQETTPEMYNNSNLTEYYFQKIQPHSVENALHCQEEYDIIPDKGLPKKFPEKKDNLYRTTYTNEQVKADTITGCRKKKAFNDPFHTHFQLG</sequence>
<organism evidence="2 3">
    <name type="scientific">Tetrahymena thermophila (strain SB210)</name>
    <dbReference type="NCBI Taxonomy" id="312017"/>
    <lineage>
        <taxon>Eukaryota</taxon>
        <taxon>Sar</taxon>
        <taxon>Alveolata</taxon>
        <taxon>Ciliophora</taxon>
        <taxon>Intramacronucleata</taxon>
        <taxon>Oligohymenophorea</taxon>
        <taxon>Hymenostomatida</taxon>
        <taxon>Tetrahymenina</taxon>
        <taxon>Tetrahymenidae</taxon>
        <taxon>Tetrahymena</taxon>
    </lineage>
</organism>
<dbReference type="RefSeq" id="XP_012652271.1">
    <property type="nucleotide sequence ID" value="XM_012796817.1"/>
</dbReference>
<dbReference type="GeneID" id="24438582"/>
<dbReference type="AlphaFoldDB" id="W7X7A8"/>
<dbReference type="InParanoid" id="W7X7A8"/>
<evidence type="ECO:0000313" key="2">
    <source>
        <dbReference type="EMBL" id="EWS75280.1"/>
    </source>
</evidence>
<accession>W7X7A8</accession>
<gene>
    <name evidence="2" type="ORF">TTHERM_000355119</name>
</gene>
<dbReference type="Proteomes" id="UP000009168">
    <property type="component" value="Unassembled WGS sequence"/>
</dbReference>
<protein>
    <submittedName>
        <fullName evidence="2">Uncharacterized protein</fullName>
    </submittedName>
</protein>
<keyword evidence="3" id="KW-1185">Reference proteome</keyword>
<dbReference type="KEGG" id="tet:TTHERM_000355119"/>
<evidence type="ECO:0000313" key="3">
    <source>
        <dbReference type="Proteomes" id="UP000009168"/>
    </source>
</evidence>
<dbReference type="EMBL" id="GG662749">
    <property type="protein sequence ID" value="EWS75280.1"/>
    <property type="molecule type" value="Genomic_DNA"/>
</dbReference>
<evidence type="ECO:0000256" key="1">
    <source>
        <dbReference type="SAM" id="MobiDB-lite"/>
    </source>
</evidence>
<proteinExistence type="predicted"/>
<feature type="region of interest" description="Disordered" evidence="1">
    <location>
        <begin position="1"/>
        <end position="20"/>
    </location>
</feature>